<dbReference type="EMBL" id="QGDO01000003">
    <property type="protein sequence ID" value="PWJ42197.1"/>
    <property type="molecule type" value="Genomic_DNA"/>
</dbReference>
<keyword evidence="4" id="KW-1185">Reference proteome</keyword>
<dbReference type="RefSeq" id="WP_109618937.1">
    <property type="nucleotide sequence ID" value="NZ_QGDO01000003.1"/>
</dbReference>
<evidence type="ECO:0000259" key="2">
    <source>
        <dbReference type="Pfam" id="PF12969"/>
    </source>
</evidence>
<evidence type="ECO:0000313" key="4">
    <source>
        <dbReference type="Proteomes" id="UP000245535"/>
    </source>
</evidence>
<dbReference type="Gene3D" id="2.60.120.1130">
    <property type="match status" value="1"/>
</dbReference>
<comment type="caution">
    <text evidence="3">The sequence shown here is derived from an EMBL/GenBank/DDBJ whole genome shotgun (WGS) entry which is preliminary data.</text>
</comment>
<reference evidence="3 4" key="1">
    <citation type="submission" date="2018-03" db="EMBL/GenBank/DDBJ databases">
        <title>Genomic Encyclopedia of Archaeal and Bacterial Type Strains, Phase II (KMG-II): from individual species to whole genera.</title>
        <authorList>
            <person name="Goeker M."/>
        </authorList>
    </citation>
    <scope>NUCLEOTIDE SEQUENCE [LARGE SCALE GENOMIC DNA]</scope>
    <source>
        <strain evidence="3 4">DSM 28229</strain>
    </source>
</reference>
<dbReference type="InterPro" id="IPR024618">
    <property type="entry name" value="DUF3857"/>
</dbReference>
<accession>A0A315ZXY6</accession>
<evidence type="ECO:0000313" key="3">
    <source>
        <dbReference type="EMBL" id="PWJ42197.1"/>
    </source>
</evidence>
<sequence length="658" mass="76670">MKYFLVLFFIAILPLSSIAQDSASIELDTLEVETDSTESEYHFWGNITDAHLNMKVAPIDSASHSVMLYDIGSYNFYYSSRPVLFKRKRIVKILKEDGINDYGVIEIPFQSYTDRVYNYDAAIIRQEDDSVIINTVPAENFVIEEGYDGWASLKIAFTKLQIGDIIIWNYWKSSDNPIYIEPWEFQNEIPTLSSRISVSRIHPNLKFNYYIRGEALADKYTGGDFSLFELNDLPPMKDEAFVSNPKDYKDVIYFQLSGIEIPGYKKRGFMRSWDDLSKSFYSRDEVKSFHKGRKYKNDLELIPYSSDSLVYLQNIRNYVIEHFEWDGKEGLYPKLSHKQLDKKKIANSATINLYLHGLLKEAGFDVSLFLISTRSNGQFSTKTPLLTQFNYLLCYLNLDNQVLLLDATTKELPYDILPMECWVGNGLKLGKKEGESEMISGLKTSKNYRSRSLVNISFDSLLNMNVSRKVSYSGFEAMLVREILNQEGEKKFKELYMPSDIEDDSIAIQNNDDPSKDLLIDMSYFKEREDGVYFDISQFFEIQENDFKQETRYLPIEISHDQRIYQVINIEVPDNYSLSSIPKPVKLVIPGRLGSFQYNVVERNYNMEGEMKNVISINIVYNLKEIIIQKDYYQYYKEFHIQLLAKLKEPLIFTKNEM</sequence>
<keyword evidence="1" id="KW-0732">Signal</keyword>
<feature type="chain" id="PRO_5016423466" evidence="1">
    <location>
        <begin position="20"/>
        <end position="658"/>
    </location>
</feature>
<proteinExistence type="predicted"/>
<gene>
    <name evidence="3" type="ORF">BC781_103448</name>
</gene>
<dbReference type="Proteomes" id="UP000245535">
    <property type="component" value="Unassembled WGS sequence"/>
</dbReference>
<feature type="signal peptide" evidence="1">
    <location>
        <begin position="1"/>
        <end position="19"/>
    </location>
</feature>
<feature type="domain" description="DUF3857" evidence="2">
    <location>
        <begin position="86"/>
        <end position="212"/>
    </location>
</feature>
<evidence type="ECO:0000256" key="1">
    <source>
        <dbReference type="SAM" id="SignalP"/>
    </source>
</evidence>
<dbReference type="Pfam" id="PF12969">
    <property type="entry name" value="DUF3857"/>
    <property type="match status" value="1"/>
</dbReference>
<name>A0A315ZXY6_SEDFL</name>
<dbReference type="OrthoDB" id="98874at2"/>
<dbReference type="AlphaFoldDB" id="A0A315ZXY6"/>
<organism evidence="3 4">
    <name type="scientific">Sediminitomix flava</name>
    <dbReference type="NCBI Taxonomy" id="379075"/>
    <lineage>
        <taxon>Bacteria</taxon>
        <taxon>Pseudomonadati</taxon>
        <taxon>Bacteroidota</taxon>
        <taxon>Cytophagia</taxon>
        <taxon>Cytophagales</taxon>
        <taxon>Flammeovirgaceae</taxon>
        <taxon>Sediminitomix</taxon>
    </lineage>
</organism>
<dbReference type="Gene3D" id="2.60.40.3140">
    <property type="match status" value="1"/>
</dbReference>
<protein>
    <submittedName>
        <fullName evidence="3">Uncharacterized protein DUF3857</fullName>
    </submittedName>
</protein>